<evidence type="ECO:0000313" key="3">
    <source>
        <dbReference type="Proteomes" id="UP000287188"/>
    </source>
</evidence>
<evidence type="ECO:0000259" key="1">
    <source>
        <dbReference type="Pfam" id="PF18991"/>
    </source>
</evidence>
<dbReference type="OrthoDB" id="9763697at2"/>
<dbReference type="EMBL" id="BIFS01000001">
    <property type="protein sequence ID" value="GCE16788.1"/>
    <property type="molecule type" value="Genomic_DNA"/>
</dbReference>
<reference evidence="3" key="1">
    <citation type="submission" date="2018-12" db="EMBL/GenBank/DDBJ databases">
        <title>Tengunoibacter tsumagoiensis gen. nov., sp. nov., Dictyobacter kobayashii sp. nov., D. alpinus sp. nov., and D. joshuensis sp. nov. and description of Dictyobacteraceae fam. nov. within the order Ktedonobacterales isolated from Tengu-no-mugimeshi.</title>
        <authorList>
            <person name="Wang C.M."/>
            <person name="Zheng Y."/>
            <person name="Sakai Y."/>
            <person name="Toyoda A."/>
            <person name="Minakuchi Y."/>
            <person name="Abe K."/>
            <person name="Yokota A."/>
            <person name="Yabe S."/>
        </authorList>
    </citation>
    <scope>NUCLEOTIDE SEQUENCE [LARGE SCALE GENOMIC DNA]</scope>
    <source>
        <strain evidence="3">Uno11</strain>
    </source>
</reference>
<dbReference type="Proteomes" id="UP000287188">
    <property type="component" value="Unassembled WGS sequence"/>
</dbReference>
<keyword evidence="3" id="KW-1185">Reference proteome</keyword>
<evidence type="ECO:0000313" key="2">
    <source>
        <dbReference type="EMBL" id="GCE16788.1"/>
    </source>
</evidence>
<proteinExistence type="predicted"/>
<sequence length="300" mass="34590">MVLSREDVRDRLKSEETANWLELSLAAIENELPAPLRSPAYALLNRDEHGKELKQIYDATEWPRQLKEREKQMAILADLSSKERYAIFVAVVPRLATHLEAAWQLFEQLPYQFLAHRRAFRAPAQTRAYREKRLVWLRNIILQLAPYREKELAWFAAWVAYLAPYNTQPFGILFAATIDAGGSEGEEIFQLLLACARGEHEIGRMGRHVTTGLLVADRQDGWTLVEHLLLAAQREEGLRQVILETVDEAHPQAFRRMLKLILEHNLLRFSAIVRAVDVWLGFDRDVSDADDLRRALSARC</sequence>
<name>A0A402ACI0_9CHLR</name>
<protein>
    <recommendedName>
        <fullName evidence="1">DUF5724 domain-containing protein</fullName>
    </recommendedName>
</protein>
<gene>
    <name evidence="2" type="ORF">KDK_05880</name>
</gene>
<dbReference type="RefSeq" id="WP_126548614.1">
    <property type="nucleotide sequence ID" value="NZ_BIFS01000001.1"/>
</dbReference>
<dbReference type="Pfam" id="PF18991">
    <property type="entry name" value="DUF5724"/>
    <property type="match status" value="1"/>
</dbReference>
<accession>A0A402ACI0</accession>
<dbReference type="InterPro" id="IPR043782">
    <property type="entry name" value="DUF5724"/>
</dbReference>
<dbReference type="AlphaFoldDB" id="A0A402ACI0"/>
<organism evidence="2 3">
    <name type="scientific">Dictyobacter kobayashii</name>
    <dbReference type="NCBI Taxonomy" id="2014872"/>
    <lineage>
        <taxon>Bacteria</taxon>
        <taxon>Bacillati</taxon>
        <taxon>Chloroflexota</taxon>
        <taxon>Ktedonobacteria</taxon>
        <taxon>Ktedonobacterales</taxon>
        <taxon>Dictyobacteraceae</taxon>
        <taxon>Dictyobacter</taxon>
    </lineage>
</organism>
<feature type="domain" description="DUF5724" evidence="1">
    <location>
        <begin position="56"/>
        <end position="297"/>
    </location>
</feature>
<comment type="caution">
    <text evidence="2">The sequence shown here is derived from an EMBL/GenBank/DDBJ whole genome shotgun (WGS) entry which is preliminary data.</text>
</comment>